<sequence length="323" mass="36208">METSTEATPQPSESYEELESPYLPPHVSLSPEVDRLVWEFKGTFPSAISVMSNDSGAEGHLEPFFKPADATDDQNPENTSTGTYHPIALLPMTDPPASLMTVASVDLDSWEQNWVESHEWHSEVHGEFVTYGDLDDDIRPWLDDPKEEDPYNWEADSDTEFLIKCCGEDRPVRTWGRRLKVTPRGAGGFVTIGDYVCAVHTWLMSMRDDVLKARGVRQYDQCDASHPEFEWMVTFYDDEPAHWLVEKTEWVRNHCPLSQDSIDAANAMLRSLGSSGDVVNVVNVPVGGMGIRINPGGEGQEETTEGQEERETELEGKGKKIEG</sequence>
<organism evidence="2 3">
    <name type="scientific">Neurospora tetraspora</name>
    <dbReference type="NCBI Taxonomy" id="94610"/>
    <lineage>
        <taxon>Eukaryota</taxon>
        <taxon>Fungi</taxon>
        <taxon>Dikarya</taxon>
        <taxon>Ascomycota</taxon>
        <taxon>Pezizomycotina</taxon>
        <taxon>Sordariomycetes</taxon>
        <taxon>Sordariomycetidae</taxon>
        <taxon>Sordariales</taxon>
        <taxon>Sordariaceae</taxon>
        <taxon>Neurospora</taxon>
    </lineage>
</organism>
<feature type="region of interest" description="Disordered" evidence="1">
    <location>
        <begin position="292"/>
        <end position="323"/>
    </location>
</feature>
<dbReference type="AlphaFoldDB" id="A0AAE0JIU4"/>
<reference evidence="2" key="1">
    <citation type="journal article" date="2023" name="Mol. Phylogenet. Evol.">
        <title>Genome-scale phylogeny and comparative genomics of the fungal order Sordariales.</title>
        <authorList>
            <person name="Hensen N."/>
            <person name="Bonometti L."/>
            <person name="Westerberg I."/>
            <person name="Brannstrom I.O."/>
            <person name="Guillou S."/>
            <person name="Cros-Aarteil S."/>
            <person name="Calhoun S."/>
            <person name="Haridas S."/>
            <person name="Kuo A."/>
            <person name="Mondo S."/>
            <person name="Pangilinan J."/>
            <person name="Riley R."/>
            <person name="LaButti K."/>
            <person name="Andreopoulos B."/>
            <person name="Lipzen A."/>
            <person name="Chen C."/>
            <person name="Yan M."/>
            <person name="Daum C."/>
            <person name="Ng V."/>
            <person name="Clum A."/>
            <person name="Steindorff A."/>
            <person name="Ohm R.A."/>
            <person name="Martin F."/>
            <person name="Silar P."/>
            <person name="Natvig D.O."/>
            <person name="Lalanne C."/>
            <person name="Gautier V."/>
            <person name="Ament-Velasquez S.L."/>
            <person name="Kruys A."/>
            <person name="Hutchinson M.I."/>
            <person name="Powell A.J."/>
            <person name="Barry K."/>
            <person name="Miller A.N."/>
            <person name="Grigoriev I.V."/>
            <person name="Debuchy R."/>
            <person name="Gladieux P."/>
            <person name="Hiltunen Thoren M."/>
            <person name="Johannesson H."/>
        </authorList>
    </citation>
    <scope>NUCLEOTIDE SEQUENCE</scope>
    <source>
        <strain evidence="2">CBS 560.94</strain>
    </source>
</reference>
<dbReference type="RefSeq" id="XP_062683654.1">
    <property type="nucleotide sequence ID" value="XM_062824540.1"/>
</dbReference>
<dbReference type="Proteomes" id="UP001278500">
    <property type="component" value="Unassembled WGS sequence"/>
</dbReference>
<dbReference type="GeneID" id="87861694"/>
<feature type="region of interest" description="Disordered" evidence="1">
    <location>
        <begin position="1"/>
        <end position="26"/>
    </location>
</feature>
<accession>A0AAE0JIU4</accession>
<feature type="region of interest" description="Disordered" evidence="1">
    <location>
        <begin position="59"/>
        <end position="81"/>
    </location>
</feature>
<evidence type="ECO:0000256" key="1">
    <source>
        <dbReference type="SAM" id="MobiDB-lite"/>
    </source>
</evidence>
<evidence type="ECO:0000313" key="3">
    <source>
        <dbReference type="Proteomes" id="UP001278500"/>
    </source>
</evidence>
<reference evidence="2" key="2">
    <citation type="submission" date="2023-06" db="EMBL/GenBank/DDBJ databases">
        <authorList>
            <consortium name="Lawrence Berkeley National Laboratory"/>
            <person name="Haridas S."/>
            <person name="Hensen N."/>
            <person name="Bonometti L."/>
            <person name="Westerberg I."/>
            <person name="Brannstrom I.O."/>
            <person name="Guillou S."/>
            <person name="Cros-Aarteil S."/>
            <person name="Calhoun S."/>
            <person name="Kuo A."/>
            <person name="Mondo S."/>
            <person name="Pangilinan J."/>
            <person name="Riley R."/>
            <person name="Labutti K."/>
            <person name="Andreopoulos B."/>
            <person name="Lipzen A."/>
            <person name="Chen C."/>
            <person name="Yanf M."/>
            <person name="Daum C."/>
            <person name="Ng V."/>
            <person name="Clum A."/>
            <person name="Steindorff A."/>
            <person name="Ohm R."/>
            <person name="Martin F."/>
            <person name="Silar P."/>
            <person name="Natvig D."/>
            <person name="Lalanne C."/>
            <person name="Gautier V."/>
            <person name="Ament-Velasquez S.L."/>
            <person name="Kruys A."/>
            <person name="Hutchinson M.I."/>
            <person name="Powell A.J."/>
            <person name="Barry K."/>
            <person name="Miller A.N."/>
            <person name="Grigoriev I.V."/>
            <person name="Debuchy R."/>
            <person name="Gladieux P."/>
            <person name="Thoren M.H."/>
            <person name="Johannesson H."/>
        </authorList>
    </citation>
    <scope>NUCLEOTIDE SEQUENCE</scope>
    <source>
        <strain evidence="2">CBS 560.94</strain>
    </source>
</reference>
<evidence type="ECO:0000313" key="2">
    <source>
        <dbReference type="EMBL" id="KAK3348572.1"/>
    </source>
</evidence>
<protein>
    <submittedName>
        <fullName evidence="2">Uncharacterized protein</fullName>
    </submittedName>
</protein>
<name>A0AAE0JIU4_9PEZI</name>
<feature type="compositionally biased region" description="Basic and acidic residues" evidence="1">
    <location>
        <begin position="307"/>
        <end position="323"/>
    </location>
</feature>
<dbReference type="EMBL" id="JAUEPP010000003">
    <property type="protein sequence ID" value="KAK3348572.1"/>
    <property type="molecule type" value="Genomic_DNA"/>
</dbReference>
<gene>
    <name evidence="2" type="ORF">B0H65DRAFT_424915</name>
</gene>
<keyword evidence="3" id="KW-1185">Reference proteome</keyword>
<proteinExistence type="predicted"/>
<feature type="compositionally biased region" description="Polar residues" evidence="1">
    <location>
        <begin position="1"/>
        <end position="10"/>
    </location>
</feature>
<comment type="caution">
    <text evidence="2">The sequence shown here is derived from an EMBL/GenBank/DDBJ whole genome shotgun (WGS) entry which is preliminary data.</text>
</comment>